<dbReference type="Proteomes" id="UP000059188">
    <property type="component" value="Unassembled WGS sequence"/>
</dbReference>
<accession>A0A0B7FRZ5</accession>
<name>A0A0B7FRZ5_THACB</name>
<evidence type="ECO:0000313" key="1">
    <source>
        <dbReference type="EMBL" id="CEL60751.1"/>
    </source>
</evidence>
<gene>
    <name evidence="1" type="ORF">RSOLAG1IB_03990</name>
</gene>
<proteinExistence type="predicted"/>
<keyword evidence="2" id="KW-1185">Reference proteome</keyword>
<evidence type="ECO:0000313" key="2">
    <source>
        <dbReference type="Proteomes" id="UP000059188"/>
    </source>
</evidence>
<reference evidence="1 2" key="1">
    <citation type="submission" date="2014-11" db="EMBL/GenBank/DDBJ databases">
        <authorList>
            <person name="Wibberg Daniel"/>
        </authorList>
    </citation>
    <scope>NUCLEOTIDE SEQUENCE [LARGE SCALE GENOMIC DNA]</scope>
    <source>
        <strain evidence="1">Rhizoctonia solani AG1-IB 7/3/14</strain>
    </source>
</reference>
<dbReference type="AlphaFoldDB" id="A0A0B7FRZ5"/>
<organism evidence="1 2">
    <name type="scientific">Thanatephorus cucumeris (strain AG1-IB / isolate 7/3/14)</name>
    <name type="common">Lettuce bottom rot fungus</name>
    <name type="synonym">Rhizoctonia solani</name>
    <dbReference type="NCBI Taxonomy" id="1108050"/>
    <lineage>
        <taxon>Eukaryota</taxon>
        <taxon>Fungi</taxon>
        <taxon>Dikarya</taxon>
        <taxon>Basidiomycota</taxon>
        <taxon>Agaricomycotina</taxon>
        <taxon>Agaricomycetes</taxon>
        <taxon>Cantharellales</taxon>
        <taxon>Ceratobasidiaceae</taxon>
        <taxon>Rhizoctonia</taxon>
        <taxon>Rhizoctonia solani AG-1</taxon>
    </lineage>
</organism>
<protein>
    <submittedName>
        <fullName evidence="1">Uncharacterized protein</fullName>
    </submittedName>
</protein>
<dbReference type="EMBL" id="LN679104">
    <property type="protein sequence ID" value="CEL60751.1"/>
    <property type="molecule type" value="Genomic_DNA"/>
</dbReference>
<sequence length="102" mass="11260">MESGGPELVPQHQQTVSFLRGPVARESDYVGRTHSAYFPIFAFPSGYVMLLMSDNLRHTAALFSQIGAKSPIDHLSLQQSACSNDLQYVSRDAWRSSAIDLS</sequence>